<feature type="region of interest" description="Disordered" evidence="3">
    <location>
        <begin position="1"/>
        <end position="29"/>
    </location>
</feature>
<comment type="similarity">
    <text evidence="1">Belongs to the SNF7 family.</text>
</comment>
<evidence type="ECO:0000256" key="3">
    <source>
        <dbReference type="SAM" id="MobiDB-lite"/>
    </source>
</evidence>
<dbReference type="GO" id="GO:0006900">
    <property type="term" value="P:vesicle budding from membrane"/>
    <property type="evidence" value="ECO:0007669"/>
    <property type="project" value="TreeGrafter"/>
</dbReference>
<evidence type="ECO:0008006" key="5">
    <source>
        <dbReference type="Google" id="ProtNLM"/>
    </source>
</evidence>
<dbReference type="GO" id="GO:0005771">
    <property type="term" value="C:multivesicular body"/>
    <property type="evidence" value="ECO:0007669"/>
    <property type="project" value="TreeGrafter"/>
</dbReference>
<dbReference type="Gene3D" id="6.10.250.1710">
    <property type="match status" value="1"/>
</dbReference>
<gene>
    <name evidence="4" type="ORF">MANT1106_LOCUS17226</name>
</gene>
<dbReference type="EMBL" id="HBFC01028866">
    <property type="protein sequence ID" value="CAD8716328.1"/>
    <property type="molecule type" value="Transcribed_RNA"/>
</dbReference>
<evidence type="ECO:0000313" key="4">
    <source>
        <dbReference type="EMBL" id="CAD8716328.1"/>
    </source>
</evidence>
<organism evidence="4">
    <name type="scientific">Mantoniella antarctica</name>
    <dbReference type="NCBI Taxonomy" id="81844"/>
    <lineage>
        <taxon>Eukaryota</taxon>
        <taxon>Viridiplantae</taxon>
        <taxon>Chlorophyta</taxon>
        <taxon>Mamiellophyceae</taxon>
        <taxon>Mamiellales</taxon>
        <taxon>Mamiellaceae</taxon>
        <taxon>Mantoniella</taxon>
    </lineage>
</organism>
<dbReference type="GO" id="GO:0032511">
    <property type="term" value="P:late endosome to vacuole transport via multivesicular body sorting pathway"/>
    <property type="evidence" value="ECO:0007669"/>
    <property type="project" value="TreeGrafter"/>
</dbReference>
<dbReference type="AlphaFoldDB" id="A0A7S0XDS1"/>
<keyword evidence="2" id="KW-0175">Coiled coil</keyword>
<dbReference type="InterPro" id="IPR005024">
    <property type="entry name" value="Snf7_fam"/>
</dbReference>
<evidence type="ECO:0000256" key="1">
    <source>
        <dbReference type="ARBA" id="ARBA00006190"/>
    </source>
</evidence>
<dbReference type="Gene3D" id="1.10.287.1060">
    <property type="entry name" value="ESAT-6-like"/>
    <property type="match status" value="1"/>
</dbReference>
<proteinExistence type="inferred from homology"/>
<dbReference type="Pfam" id="PF03357">
    <property type="entry name" value="Snf7"/>
    <property type="match status" value="1"/>
</dbReference>
<accession>A0A7S0XDS1</accession>
<dbReference type="PANTHER" id="PTHR22761:SF12">
    <property type="entry name" value="CHARGED MULTIVESICULAR BODY PROTEIN 5"/>
    <property type="match status" value="1"/>
</dbReference>
<name>A0A7S0XDS1_9CHLO</name>
<evidence type="ECO:0000256" key="2">
    <source>
        <dbReference type="ARBA" id="ARBA00023054"/>
    </source>
</evidence>
<dbReference type="PANTHER" id="PTHR22761">
    <property type="entry name" value="CHARGED MULTIVESICULAR BODY PROTEIN"/>
    <property type="match status" value="1"/>
</dbReference>
<reference evidence="4" key="1">
    <citation type="submission" date="2021-01" db="EMBL/GenBank/DDBJ databases">
        <authorList>
            <person name="Corre E."/>
            <person name="Pelletier E."/>
            <person name="Niang G."/>
            <person name="Scheremetjew M."/>
            <person name="Finn R."/>
            <person name="Kale V."/>
            <person name="Holt S."/>
            <person name="Cochrane G."/>
            <person name="Meng A."/>
            <person name="Brown T."/>
            <person name="Cohen L."/>
        </authorList>
    </citation>
    <scope>NUCLEOTIDE SEQUENCE</scope>
    <source>
        <strain evidence="4">SL-175</strain>
    </source>
</reference>
<sequence>MKRLFGVKKEKPPAPSLDDATGSLEKRGDGVDEKIKKLDAELAKHRDIIKKARPGPAQDAAKRRALQVLKQKRLYEGQRETLYNQQFNLEQVSFAAQSAKDTVVQVQAMQAASKELKTQFKSKTFNIDAIDALNDEMADLMDYSADIQETLGRSYNVPDDIDEDELLGELDALEADMALEEVGEEVPSYLQDEALPDAPDGVVEPLPAVGTGGVPAEVVPASTVPAQRNAAS</sequence>
<protein>
    <recommendedName>
        <fullName evidence="5">Charged multivesicular body protein 5</fullName>
    </recommendedName>
</protein>